<dbReference type="InterPro" id="IPR027417">
    <property type="entry name" value="P-loop_NTPase"/>
</dbReference>
<dbReference type="PANTHER" id="PTHR37816">
    <property type="entry name" value="YALI0E33011P"/>
    <property type="match status" value="1"/>
</dbReference>
<dbReference type="PANTHER" id="PTHR37816:SF3">
    <property type="entry name" value="MODULATES DNA TOPOLOGY"/>
    <property type="match status" value="1"/>
</dbReference>
<accession>A0ABZ0L231</accession>
<keyword evidence="2" id="KW-1185">Reference proteome</keyword>
<organism evidence="1 2">
    <name type="scientific">Sporosarcina jeotgali</name>
    <dbReference type="NCBI Taxonomy" id="3020056"/>
    <lineage>
        <taxon>Bacteria</taxon>
        <taxon>Bacillati</taxon>
        <taxon>Bacillota</taxon>
        <taxon>Bacilli</taxon>
        <taxon>Bacillales</taxon>
        <taxon>Caryophanaceae</taxon>
        <taxon>Sporosarcina</taxon>
    </lineage>
</organism>
<dbReference type="Gene3D" id="3.40.50.300">
    <property type="entry name" value="P-loop containing nucleotide triphosphate hydrolases"/>
    <property type="match status" value="1"/>
</dbReference>
<evidence type="ECO:0000313" key="2">
    <source>
        <dbReference type="Proteomes" id="UP001303532"/>
    </source>
</evidence>
<protein>
    <submittedName>
        <fullName evidence="1">Topology modulation protein</fullName>
    </submittedName>
</protein>
<dbReference type="InterPro" id="IPR052922">
    <property type="entry name" value="Cytidylate_Kinase-2"/>
</dbReference>
<evidence type="ECO:0000313" key="1">
    <source>
        <dbReference type="EMBL" id="WOV85691.1"/>
    </source>
</evidence>
<gene>
    <name evidence="1" type="ORF">PGH26_07065</name>
</gene>
<dbReference type="RefSeq" id="WP_323693289.1">
    <property type="nucleotide sequence ID" value="NZ_CP116341.1"/>
</dbReference>
<proteinExistence type="predicted"/>
<dbReference type="SUPFAM" id="SSF52540">
    <property type="entry name" value="P-loop containing nucleoside triphosphate hydrolases"/>
    <property type="match status" value="1"/>
</dbReference>
<reference evidence="1 2" key="1">
    <citation type="submission" date="2023-01" db="EMBL/GenBank/DDBJ databases">
        <title>Sporosarcina sp. nov., isolated from Korean tranditional fermented seafood 'Jeotgal'.</title>
        <authorList>
            <person name="Yang A.-I."/>
        </authorList>
    </citation>
    <scope>NUCLEOTIDE SEQUENCE [LARGE SCALE GENOMIC DNA]</scope>
    <source>
        <strain evidence="1 2">B2O-1</strain>
    </source>
</reference>
<dbReference type="EMBL" id="CP116341">
    <property type="protein sequence ID" value="WOV85691.1"/>
    <property type="molecule type" value="Genomic_DNA"/>
</dbReference>
<dbReference type="Proteomes" id="UP001303532">
    <property type="component" value="Chromosome"/>
</dbReference>
<name>A0ABZ0L231_9BACL</name>
<sequence>MKRILVIGVSAGAGKSTFSSCLGEKLNYPVTHLDSLYFSPGWNEVSEEVFVQRQRIATAESSWVIEGNYSRTLSVRDVRADTVVYLELPLYLCLVRVFKRRIRYHGQTRPDMGKGCHEKLDWAFLKYILTTYRRRKIEMRNRMERYADDGKKVFVLQSRRQIKDFLDIKLDELH</sequence>